<accession>A0A844BMY2</accession>
<dbReference type="GO" id="GO:0000271">
    <property type="term" value="P:polysaccharide biosynthetic process"/>
    <property type="evidence" value="ECO:0007669"/>
    <property type="project" value="InterPro"/>
</dbReference>
<dbReference type="AlphaFoldDB" id="A0A844BMY2"/>
<reference evidence="1 2" key="1">
    <citation type="submission" date="2019-11" db="EMBL/GenBank/DDBJ databases">
        <title>Draft Whole-Genome sequence of the marine photosynthetic bacterium Rhodovulum strictum DSM 11289.</title>
        <authorList>
            <person name="Kyndt J.A."/>
            <person name="Meyer T.E."/>
        </authorList>
    </citation>
    <scope>NUCLEOTIDE SEQUENCE [LARGE SCALE GENOMIC DNA]</scope>
    <source>
        <strain evidence="1 2">DSM 11289</strain>
    </source>
</reference>
<proteinExistence type="predicted"/>
<comment type="caution">
    <text evidence="1">The sequence shown here is derived from an EMBL/GenBank/DDBJ whole genome shotgun (WGS) entry which is preliminary data.</text>
</comment>
<dbReference type="InterPro" id="IPR007833">
    <property type="entry name" value="Capsule_polysaccharide_synth"/>
</dbReference>
<dbReference type="RefSeq" id="WP_153748631.1">
    <property type="nucleotide sequence ID" value="NZ_BAAADI010000011.1"/>
</dbReference>
<organism evidence="1 2">
    <name type="scientific">Rhodovulum strictum</name>
    <dbReference type="NCBI Taxonomy" id="58314"/>
    <lineage>
        <taxon>Bacteria</taxon>
        <taxon>Pseudomonadati</taxon>
        <taxon>Pseudomonadota</taxon>
        <taxon>Alphaproteobacteria</taxon>
        <taxon>Rhodobacterales</taxon>
        <taxon>Paracoccaceae</taxon>
        <taxon>Rhodovulum</taxon>
    </lineage>
</organism>
<dbReference type="CDD" id="cd16439">
    <property type="entry name" value="beta_Kdo_transferase_KpsC_2"/>
    <property type="match status" value="1"/>
</dbReference>
<dbReference type="Pfam" id="PF05159">
    <property type="entry name" value="Capsule_synth"/>
    <property type="match status" value="4"/>
</dbReference>
<dbReference type="EMBL" id="WJPO01000013">
    <property type="protein sequence ID" value="MRH21327.1"/>
    <property type="molecule type" value="Genomic_DNA"/>
</dbReference>
<evidence type="ECO:0000313" key="2">
    <source>
        <dbReference type="Proteomes" id="UP000466730"/>
    </source>
</evidence>
<protein>
    <submittedName>
        <fullName evidence="1">Capsular polysaccharide biosynthesis protein</fullName>
    </submittedName>
</protein>
<name>A0A844BMY2_9RHOB</name>
<evidence type="ECO:0000313" key="1">
    <source>
        <dbReference type="EMBL" id="MRH21327.1"/>
    </source>
</evidence>
<dbReference type="GO" id="GO:0015774">
    <property type="term" value="P:polysaccharide transport"/>
    <property type="evidence" value="ECO:0007669"/>
    <property type="project" value="InterPro"/>
</dbReference>
<dbReference type="Proteomes" id="UP000466730">
    <property type="component" value="Unassembled WGS sequence"/>
</dbReference>
<dbReference type="OrthoDB" id="543755at2"/>
<gene>
    <name evidence="1" type="ORF">GH815_10000</name>
</gene>
<sequence length="692" mass="73880">MRPDRDSDAAGGQTPRRLFVFNGGFLTGRRVRRILTLAGHEIRLGLPGPDDLVAVWGARPSAGRGLAVAAARKAGVLRVEDTFLRSVLPGRARGAGGPLGLMLDRRGVHFDPSCLSDLEHLLATHPLDDTALLDRARAAIGRLKAGHLSKYTGFDPARPVPEPGYVLVIDQSRGDASVGASGADAATFREMLEMAQIEHPGARVIVKAHPETALGLRPGHYAPDQPGMLAAPVSPWALLEGAVGVYTVSSQMGFEAILAGHRPRVFGQPFYAGWGLTDDERPLARRTRRLTRAQLAAAALILAPTWYDPLRDRLCELEDALAVLEAETRAWREDRQGWVAGGMRMWKRGIVQRFFGGVRPVRFAPDAAAAEARVAASGRRTMVWASAADRTRNGTVRVEDGFLRSRGLGAALVPPLSLVLDDLGIHYDPARESRLERLIAASCGLDPVARARAERLIGLLTRGGVTKYNLGGGALPDLTPGHRILVAGQVEDDASVRLGCPAERTNLALLHRARAENPGAVILYRPHPDVAAGLRPGALTDAQIRAHADPVPAATGLAALLAEVDEVWTLSSGLGFEALLRGLPVTCLGVPFYAGWGLTRDLAPVPARRQARPDIVALAHAVLIDYPRYRDPVTGRPCPAELVAERLGEGRLPAPGPGLRALSRLQGALAGHAWLWRWHPGPGDGPGAGSSD</sequence>
<dbReference type="CDD" id="cd16440">
    <property type="entry name" value="beta_Kdo_transferase_KpsC_1"/>
    <property type="match status" value="1"/>
</dbReference>
<keyword evidence="2" id="KW-1185">Reference proteome</keyword>